<name>A0A498J6X8_MALDO</name>
<dbReference type="AlphaFoldDB" id="A0A498J6X8"/>
<protein>
    <recommendedName>
        <fullName evidence="3">Protein kinase domain-containing protein</fullName>
    </recommendedName>
</protein>
<dbReference type="SUPFAM" id="SSF56112">
    <property type="entry name" value="Protein kinase-like (PK-like)"/>
    <property type="match status" value="1"/>
</dbReference>
<evidence type="ECO:0000313" key="2">
    <source>
        <dbReference type="Proteomes" id="UP000290289"/>
    </source>
</evidence>
<evidence type="ECO:0008006" key="3">
    <source>
        <dbReference type="Google" id="ProtNLM"/>
    </source>
</evidence>
<dbReference type="InterPro" id="IPR011009">
    <property type="entry name" value="Kinase-like_dom_sf"/>
</dbReference>
<dbReference type="PANTHER" id="PTHR14030:SF4">
    <property type="entry name" value="BUB1 KINASE, ISOFORM A-RELATED"/>
    <property type="match status" value="1"/>
</dbReference>
<dbReference type="PANTHER" id="PTHR14030">
    <property type="entry name" value="MITOTIC CHECKPOINT SERINE/THREONINE-PROTEIN KINASE BUB1"/>
    <property type="match status" value="1"/>
</dbReference>
<dbReference type="GO" id="GO:0000776">
    <property type="term" value="C:kinetochore"/>
    <property type="evidence" value="ECO:0007669"/>
    <property type="project" value="UniProtKB-ARBA"/>
</dbReference>
<comment type="caution">
    <text evidence="1">The sequence shown here is derived from an EMBL/GenBank/DDBJ whole genome shotgun (WGS) entry which is preliminary data.</text>
</comment>
<accession>A0A498J6X8</accession>
<sequence length="289" mass="32202">MLHLKVEGQLIMFTAHTVGRTKYQITGCAGQGGFAQVYKAYVNCNPEDVVAFKRSSFGFAHRMHLYPDCSILVSDYLASGTLQGLCLVAWGRGIDLHLFPDNVEFTGDCQTSGFRCVEMQENRPWTYQVDTYGLCVVVHTMLHNSYMEIDKKPSPEGGCFYLPNGPGCNNKKLLQDLRKSFQDYMCSDPQLIKKLSDLLGLAVFCLVTHSFLLAELSSGSICKFKCQTSSEDSDKCKDVCTETQLVVVKHPDKFVLTNNSSSKESAKLTTIGGRHLPKLLLVNHNFLKS</sequence>
<dbReference type="Proteomes" id="UP000290289">
    <property type="component" value="Chromosome 9"/>
</dbReference>
<dbReference type="GO" id="GO:0007094">
    <property type="term" value="P:mitotic spindle assembly checkpoint signaling"/>
    <property type="evidence" value="ECO:0007669"/>
    <property type="project" value="InterPro"/>
</dbReference>
<reference evidence="1 2" key="1">
    <citation type="submission" date="2018-10" db="EMBL/GenBank/DDBJ databases">
        <title>A high-quality apple genome assembly.</title>
        <authorList>
            <person name="Hu J."/>
        </authorList>
    </citation>
    <scope>NUCLEOTIDE SEQUENCE [LARGE SCALE GENOMIC DNA]</scope>
    <source>
        <strain evidence="2">cv. HFTH1</strain>
        <tissue evidence="1">Young leaf</tissue>
    </source>
</reference>
<keyword evidence="2" id="KW-1185">Reference proteome</keyword>
<dbReference type="Gene3D" id="1.10.510.10">
    <property type="entry name" value="Transferase(Phosphotransferase) domain 1"/>
    <property type="match status" value="1"/>
</dbReference>
<gene>
    <name evidence="1" type="ORF">DVH24_035191</name>
</gene>
<organism evidence="1 2">
    <name type="scientific">Malus domestica</name>
    <name type="common">Apple</name>
    <name type="synonym">Pyrus malus</name>
    <dbReference type="NCBI Taxonomy" id="3750"/>
    <lineage>
        <taxon>Eukaryota</taxon>
        <taxon>Viridiplantae</taxon>
        <taxon>Streptophyta</taxon>
        <taxon>Embryophyta</taxon>
        <taxon>Tracheophyta</taxon>
        <taxon>Spermatophyta</taxon>
        <taxon>Magnoliopsida</taxon>
        <taxon>eudicotyledons</taxon>
        <taxon>Gunneridae</taxon>
        <taxon>Pentapetalae</taxon>
        <taxon>rosids</taxon>
        <taxon>fabids</taxon>
        <taxon>Rosales</taxon>
        <taxon>Rosaceae</taxon>
        <taxon>Amygdaloideae</taxon>
        <taxon>Maleae</taxon>
        <taxon>Malus</taxon>
    </lineage>
</organism>
<dbReference type="GO" id="GO:0032991">
    <property type="term" value="C:protein-containing complex"/>
    <property type="evidence" value="ECO:0007669"/>
    <property type="project" value="UniProtKB-ARBA"/>
</dbReference>
<dbReference type="STRING" id="3750.A0A498J6X8"/>
<dbReference type="GO" id="GO:0004672">
    <property type="term" value="F:protein kinase activity"/>
    <property type="evidence" value="ECO:0007669"/>
    <property type="project" value="TreeGrafter"/>
</dbReference>
<evidence type="ECO:0000313" key="1">
    <source>
        <dbReference type="EMBL" id="RXH90427.1"/>
    </source>
</evidence>
<dbReference type="EMBL" id="RDQH01000335">
    <property type="protein sequence ID" value="RXH90427.1"/>
    <property type="molecule type" value="Genomic_DNA"/>
</dbReference>
<dbReference type="GO" id="GO:0051754">
    <property type="term" value="P:meiotic sister chromatid cohesion, centromeric"/>
    <property type="evidence" value="ECO:0007669"/>
    <property type="project" value="TreeGrafter"/>
</dbReference>
<proteinExistence type="predicted"/>
<dbReference type="InterPro" id="IPR015661">
    <property type="entry name" value="Bub1/Mad3"/>
</dbReference>